<evidence type="ECO:0000313" key="4">
    <source>
        <dbReference type="EMBL" id="KAJ8419928.1"/>
    </source>
</evidence>
<dbReference type="InterPro" id="IPR026960">
    <property type="entry name" value="RVT-Znf"/>
</dbReference>
<sequence>MWNSRKDFLNIVATTARKYKQKQGVHKPRESLSQLKKPLRKLNKDKYADLHEQQARSRDNLAKVQKLLLSDPTNEHYLTQEKETKEHYIEILSSVMSLIKQQCKSQRKYKLKDDNGVMVEGFEKVGEIILGVVDKIVAQIYIWSKRNISYTGKVMLISTVIFGIASIFIFPTEMIDHITQLYRNFLCNGKTEFKSAPYISWATTCLLKYREGLGIIDFSAWNKAKIVKLGWDIENKKDIIWIRWLHGKYLRGHARKLCYVKDLFKQVDAQNASNQQAGHWNDTNEYKVTQGYKRLQYSGDKVPWARPTRARTIIPRDSFITWILMHRRLRIILRISKFSTDREKLCSLCKEAEEDDIINWASQDPIKSLLRARREILEAHSRRHFCCNNLSHLVCKKSSDSQRPPYPNWNYTPTGQRTRHTKTPFSKPKYSKMHNVHRKNTHVT</sequence>
<evidence type="ECO:0000259" key="3">
    <source>
        <dbReference type="Pfam" id="PF13966"/>
    </source>
</evidence>
<feature type="region of interest" description="Disordered" evidence="1">
    <location>
        <begin position="397"/>
        <end position="444"/>
    </location>
</feature>
<feature type="transmembrane region" description="Helical" evidence="2">
    <location>
        <begin position="154"/>
        <end position="171"/>
    </location>
</feature>
<comment type="caution">
    <text evidence="4">The sequence shown here is derived from an EMBL/GenBank/DDBJ whole genome shotgun (WGS) entry which is preliminary data.</text>
</comment>
<keyword evidence="2" id="KW-1133">Transmembrane helix</keyword>
<evidence type="ECO:0000256" key="2">
    <source>
        <dbReference type="SAM" id="Phobius"/>
    </source>
</evidence>
<dbReference type="PANTHER" id="PTHR33116:SF66">
    <property type="entry name" value="REVERSE TRANSCRIPTASE ZINC-BINDING DOMAIN-CONTAINING PROTEIN"/>
    <property type="match status" value="1"/>
</dbReference>
<dbReference type="PANTHER" id="PTHR33116">
    <property type="entry name" value="REVERSE TRANSCRIPTASE ZINC-BINDING DOMAIN-CONTAINING PROTEIN-RELATED-RELATED"/>
    <property type="match status" value="1"/>
</dbReference>
<keyword evidence="2" id="KW-0812">Transmembrane</keyword>
<accession>A0A9Q1JI79</accession>
<dbReference type="Proteomes" id="UP001153076">
    <property type="component" value="Unassembled WGS sequence"/>
</dbReference>
<dbReference type="OrthoDB" id="1938625at2759"/>
<gene>
    <name evidence="4" type="ORF">Cgig2_028077</name>
</gene>
<keyword evidence="2" id="KW-0472">Membrane</keyword>
<feature type="compositionally biased region" description="Basic residues" evidence="1">
    <location>
        <begin position="429"/>
        <end position="444"/>
    </location>
</feature>
<evidence type="ECO:0000256" key="1">
    <source>
        <dbReference type="SAM" id="MobiDB-lite"/>
    </source>
</evidence>
<keyword evidence="5" id="KW-1185">Reference proteome</keyword>
<evidence type="ECO:0000313" key="5">
    <source>
        <dbReference type="Proteomes" id="UP001153076"/>
    </source>
</evidence>
<feature type="domain" description="Reverse transcriptase zinc-binding" evidence="3">
    <location>
        <begin position="286"/>
        <end position="355"/>
    </location>
</feature>
<proteinExistence type="predicted"/>
<organism evidence="4 5">
    <name type="scientific">Carnegiea gigantea</name>
    <dbReference type="NCBI Taxonomy" id="171969"/>
    <lineage>
        <taxon>Eukaryota</taxon>
        <taxon>Viridiplantae</taxon>
        <taxon>Streptophyta</taxon>
        <taxon>Embryophyta</taxon>
        <taxon>Tracheophyta</taxon>
        <taxon>Spermatophyta</taxon>
        <taxon>Magnoliopsida</taxon>
        <taxon>eudicotyledons</taxon>
        <taxon>Gunneridae</taxon>
        <taxon>Pentapetalae</taxon>
        <taxon>Caryophyllales</taxon>
        <taxon>Cactineae</taxon>
        <taxon>Cactaceae</taxon>
        <taxon>Cactoideae</taxon>
        <taxon>Echinocereeae</taxon>
        <taxon>Carnegiea</taxon>
    </lineage>
</organism>
<protein>
    <recommendedName>
        <fullName evidence="3">Reverse transcriptase zinc-binding domain-containing protein</fullName>
    </recommendedName>
</protein>
<reference evidence="4" key="1">
    <citation type="submission" date="2022-04" db="EMBL/GenBank/DDBJ databases">
        <title>Carnegiea gigantea Genome sequencing and assembly v2.</title>
        <authorList>
            <person name="Copetti D."/>
            <person name="Sanderson M.J."/>
            <person name="Burquez A."/>
            <person name="Wojciechowski M.F."/>
        </authorList>
    </citation>
    <scope>NUCLEOTIDE SEQUENCE</scope>
    <source>
        <strain evidence="4">SGP5-SGP5p</strain>
        <tissue evidence="4">Aerial part</tissue>
    </source>
</reference>
<name>A0A9Q1JI79_9CARY</name>
<dbReference type="Pfam" id="PF13966">
    <property type="entry name" value="zf-RVT"/>
    <property type="match status" value="1"/>
</dbReference>
<dbReference type="EMBL" id="JAKOGI010004140">
    <property type="protein sequence ID" value="KAJ8419928.1"/>
    <property type="molecule type" value="Genomic_DNA"/>
</dbReference>
<dbReference type="AlphaFoldDB" id="A0A9Q1JI79"/>